<dbReference type="InParanoid" id="F0XPF0"/>
<accession>F0XPF0</accession>
<dbReference type="Pfam" id="PF13561">
    <property type="entry name" value="adh_short_C2"/>
    <property type="match status" value="1"/>
</dbReference>
<dbReference type="OrthoDB" id="2136131at2759"/>
<evidence type="ECO:0000313" key="7">
    <source>
        <dbReference type="Proteomes" id="UP000007796"/>
    </source>
</evidence>
<dbReference type="RefSeq" id="XP_014170105.1">
    <property type="nucleotide sequence ID" value="XM_014314630.1"/>
</dbReference>
<dbReference type="HOGENOM" id="CLU_010194_1_2_1"/>
<dbReference type="InterPro" id="IPR045017">
    <property type="entry name" value="DECR2-like"/>
</dbReference>
<evidence type="ECO:0000256" key="3">
    <source>
        <dbReference type="ARBA" id="ARBA00026117"/>
    </source>
</evidence>
<protein>
    <recommendedName>
        <fullName evidence="3">2,4-dienoyl-CoA reductase [(3E)-enoyl-CoA-producing]</fullName>
        <ecNumber evidence="3">1.3.1.124</ecNumber>
    </recommendedName>
</protein>
<dbReference type="EC" id="1.3.1.124" evidence="3"/>
<keyword evidence="7" id="KW-1185">Reference proteome</keyword>
<comment type="catalytic activity">
    <reaction evidence="4">
        <text>a (2E,4E)-dienoyl-CoA + NADPH + H(+) = a 4,5-saturated-(3E)-enoyl-CoA + NADP(+)</text>
        <dbReference type="Rhea" id="RHEA:45912"/>
        <dbReference type="ChEBI" id="CHEBI:15378"/>
        <dbReference type="ChEBI" id="CHEBI:57783"/>
        <dbReference type="ChEBI" id="CHEBI:58349"/>
        <dbReference type="ChEBI" id="CHEBI:85101"/>
        <dbReference type="ChEBI" id="CHEBI:85493"/>
        <dbReference type="EC" id="1.3.1.124"/>
    </reaction>
</comment>
<reference evidence="6 7" key="1">
    <citation type="journal article" date="2011" name="Proc. Natl. Acad. Sci. U.S.A.">
        <title>Genome and transcriptome analyses of the mountain pine beetle-fungal symbiont Grosmannia clavigera, a lodgepole pine pathogen.</title>
        <authorList>
            <person name="DiGuistini S."/>
            <person name="Wang Y."/>
            <person name="Liao N.Y."/>
            <person name="Taylor G."/>
            <person name="Tanguay P."/>
            <person name="Feau N."/>
            <person name="Henrissat B."/>
            <person name="Chan S.K."/>
            <person name="Hesse-Orce U."/>
            <person name="Alamouti S.M."/>
            <person name="Tsui C.K.M."/>
            <person name="Docking R.T."/>
            <person name="Levasseur A."/>
            <person name="Haridas S."/>
            <person name="Robertson G."/>
            <person name="Birol I."/>
            <person name="Holt R.A."/>
            <person name="Marra M.A."/>
            <person name="Hamelin R.C."/>
            <person name="Hirst M."/>
            <person name="Jones S.J.M."/>
            <person name="Bohlmann J."/>
            <person name="Breuil C."/>
        </authorList>
    </citation>
    <scope>NUCLEOTIDE SEQUENCE [LARGE SCALE GENOMIC DNA]</scope>
    <source>
        <strain evidence="7">kw1407 / UAMH 11150</strain>
    </source>
</reference>
<dbReference type="STRING" id="655863.F0XPF0"/>
<dbReference type="InterPro" id="IPR002347">
    <property type="entry name" value="SDR_fam"/>
</dbReference>
<name>F0XPF0_GROCL</name>
<dbReference type="Gene3D" id="3.40.50.720">
    <property type="entry name" value="NAD(P)-binding Rossmann-like Domain"/>
    <property type="match status" value="1"/>
</dbReference>
<evidence type="ECO:0000256" key="2">
    <source>
        <dbReference type="ARBA" id="ARBA00023002"/>
    </source>
</evidence>
<dbReference type="GO" id="GO:0009062">
    <property type="term" value="P:fatty acid catabolic process"/>
    <property type="evidence" value="ECO:0007669"/>
    <property type="project" value="InterPro"/>
</dbReference>
<dbReference type="GO" id="GO:0005777">
    <property type="term" value="C:peroxisome"/>
    <property type="evidence" value="ECO:0007669"/>
    <property type="project" value="TreeGrafter"/>
</dbReference>
<dbReference type="Proteomes" id="UP000007796">
    <property type="component" value="Unassembled WGS sequence"/>
</dbReference>
<dbReference type="GO" id="GO:0008670">
    <property type="term" value="F:2,4-dienoyl-CoA reductase (NADPH) activity"/>
    <property type="evidence" value="ECO:0007669"/>
    <property type="project" value="InterPro"/>
</dbReference>
<dbReference type="FunCoup" id="F0XPF0">
    <property type="interactions" value="222"/>
</dbReference>
<evidence type="ECO:0000313" key="6">
    <source>
        <dbReference type="EMBL" id="EFX00623.1"/>
    </source>
</evidence>
<dbReference type="InterPro" id="IPR036291">
    <property type="entry name" value="NAD(P)-bd_dom_sf"/>
</dbReference>
<evidence type="ECO:0000256" key="5">
    <source>
        <dbReference type="ARBA" id="ARBA00048340"/>
    </source>
</evidence>
<keyword evidence="1" id="KW-0521">NADP</keyword>
<dbReference type="GeneID" id="25981190"/>
<dbReference type="AlphaFoldDB" id="F0XPF0"/>
<evidence type="ECO:0000256" key="4">
    <source>
        <dbReference type="ARBA" id="ARBA00048009"/>
    </source>
</evidence>
<dbReference type="SUPFAM" id="SSF51735">
    <property type="entry name" value="NAD(P)-binding Rossmann-fold domains"/>
    <property type="match status" value="1"/>
</dbReference>
<dbReference type="EMBL" id="GL629801">
    <property type="protein sequence ID" value="EFX00623.1"/>
    <property type="molecule type" value="Genomic_DNA"/>
</dbReference>
<dbReference type="PANTHER" id="PTHR43296:SF2">
    <property type="entry name" value="PEROXISOMAL 2,4-DIENOYL-COA REDUCTASE [(3E)-ENOYL-COA-PRODUCING]"/>
    <property type="match status" value="1"/>
</dbReference>
<keyword evidence="2" id="KW-0560">Oxidoreductase</keyword>
<evidence type="ECO:0000256" key="1">
    <source>
        <dbReference type="ARBA" id="ARBA00022857"/>
    </source>
</evidence>
<sequence length="320" mass="32550">MVSTQLTDLLAEGRVAFVTGGAGDICSAQTRALVYLGADACIIGRNVTKTEAKAKDIATVRKGAKVIGLGNVDVRNFESLKQAADRCVAELGSIDFVIDSAGAAGNFVSSLAGLTSNGFKAVMDIDTLGTFNTIKATVDHLAVSASRHPSPNATAEPPGGRLLAVSATFHYTGLPLQAHVSAAKAGVDSLMASVALEYGPRGMLANVIAPGPIVGTEGMSRLSTVDTAESAQMSARGGAPHIPSGRWGTVRDIADATVFLFSAAADNITGHVLVVDGAAWRRQTGSVGVGLGPGMEYPNYLLGDGSNDNGQKPTGGGAKL</sequence>
<dbReference type="eggNOG" id="KOG0725">
    <property type="taxonomic scope" value="Eukaryota"/>
</dbReference>
<proteinExistence type="predicted"/>
<dbReference type="PANTHER" id="PTHR43296">
    <property type="entry name" value="PEROXISOMAL 2,4-DIENOYL-COA REDUCTASE"/>
    <property type="match status" value="1"/>
</dbReference>
<dbReference type="PRINTS" id="PR00081">
    <property type="entry name" value="GDHRDH"/>
</dbReference>
<organism evidence="7">
    <name type="scientific">Grosmannia clavigera (strain kw1407 / UAMH 11150)</name>
    <name type="common">Blue stain fungus</name>
    <name type="synonym">Graphiocladiella clavigera</name>
    <dbReference type="NCBI Taxonomy" id="655863"/>
    <lineage>
        <taxon>Eukaryota</taxon>
        <taxon>Fungi</taxon>
        <taxon>Dikarya</taxon>
        <taxon>Ascomycota</taxon>
        <taxon>Pezizomycotina</taxon>
        <taxon>Sordariomycetes</taxon>
        <taxon>Sordariomycetidae</taxon>
        <taxon>Ophiostomatales</taxon>
        <taxon>Ophiostomataceae</taxon>
        <taxon>Leptographium</taxon>
    </lineage>
</organism>
<comment type="catalytic activity">
    <reaction evidence="5">
        <text>a (2E,4Z)-dienoyl-CoA + NADPH + H(+) = a 4,5-saturated-(3E)-enoyl-CoA + NADP(+)</text>
        <dbReference type="Rhea" id="RHEA:61892"/>
        <dbReference type="ChEBI" id="CHEBI:15378"/>
        <dbReference type="ChEBI" id="CHEBI:57783"/>
        <dbReference type="ChEBI" id="CHEBI:58349"/>
        <dbReference type="ChEBI" id="CHEBI:85099"/>
        <dbReference type="ChEBI" id="CHEBI:85493"/>
        <dbReference type="EC" id="1.3.1.124"/>
    </reaction>
</comment>
<gene>
    <name evidence="6" type="ORF">CMQ_7625</name>
</gene>